<dbReference type="RefSeq" id="WP_258569400.1">
    <property type="nucleotide sequence ID" value="NZ_JAKUDN010000002.1"/>
</dbReference>
<dbReference type="EMBL" id="JAKUDN010000002">
    <property type="protein sequence ID" value="MCP8352294.1"/>
    <property type="molecule type" value="Genomic_DNA"/>
</dbReference>
<dbReference type="SUPFAM" id="SSF51261">
    <property type="entry name" value="Duplicated hybrid motif"/>
    <property type="match status" value="1"/>
</dbReference>
<feature type="signal peptide" evidence="7">
    <location>
        <begin position="1"/>
        <end position="21"/>
    </location>
</feature>
<keyword evidence="5" id="KW-0862">Zinc</keyword>
<organism evidence="9 10">
    <name type="scientific">Candidatus Synchoanobacter obligatus</name>
    <dbReference type="NCBI Taxonomy" id="2919597"/>
    <lineage>
        <taxon>Bacteria</taxon>
        <taxon>Pseudomonadati</taxon>
        <taxon>Pseudomonadota</taxon>
        <taxon>Gammaproteobacteria</taxon>
        <taxon>Candidatus Comchoanobacterales</taxon>
        <taxon>Candidatus Comchoanobacteraceae</taxon>
        <taxon>Candidatus Synchoanobacter</taxon>
    </lineage>
</organism>
<evidence type="ECO:0000313" key="9">
    <source>
        <dbReference type="EMBL" id="MCP8352294.1"/>
    </source>
</evidence>
<keyword evidence="7" id="KW-0732">Signal</keyword>
<feature type="domain" description="LysM" evidence="8">
    <location>
        <begin position="24"/>
        <end position="72"/>
    </location>
</feature>
<dbReference type="Proteomes" id="UP001320768">
    <property type="component" value="Unassembled WGS sequence"/>
</dbReference>
<evidence type="ECO:0000256" key="2">
    <source>
        <dbReference type="ARBA" id="ARBA00022670"/>
    </source>
</evidence>
<reference evidence="9 10" key="1">
    <citation type="journal article" date="2022" name="Nat. Microbiol.">
        <title>The microbiome of a bacterivorous marine choanoflagellate contains a resource-demanding obligate bacterial associate.</title>
        <authorList>
            <person name="Needham D.M."/>
            <person name="Poirier C."/>
            <person name="Bachy C."/>
            <person name="George E.E."/>
            <person name="Wilken S."/>
            <person name="Yung C.C.M."/>
            <person name="Limardo A.J."/>
            <person name="Morando M."/>
            <person name="Sudek L."/>
            <person name="Malmstrom R.R."/>
            <person name="Keeling P.J."/>
            <person name="Santoro A.E."/>
            <person name="Worden A.Z."/>
        </authorList>
    </citation>
    <scope>NUCLEOTIDE SEQUENCE [LARGE SCALE GENOMIC DNA]</scope>
    <source>
        <strain evidence="9 10">Comchoano-2</strain>
    </source>
</reference>
<dbReference type="PANTHER" id="PTHR21666">
    <property type="entry name" value="PEPTIDASE-RELATED"/>
    <property type="match status" value="1"/>
</dbReference>
<feature type="chain" id="PRO_5046979004" evidence="7">
    <location>
        <begin position="22"/>
        <end position="340"/>
    </location>
</feature>
<accession>A0ABT1L5C5</accession>
<evidence type="ECO:0000256" key="7">
    <source>
        <dbReference type="SAM" id="SignalP"/>
    </source>
</evidence>
<keyword evidence="3" id="KW-0479">Metal-binding</keyword>
<dbReference type="InterPro" id="IPR016047">
    <property type="entry name" value="M23ase_b-sheet_dom"/>
</dbReference>
<evidence type="ECO:0000256" key="1">
    <source>
        <dbReference type="ARBA" id="ARBA00001947"/>
    </source>
</evidence>
<dbReference type="Gene3D" id="2.70.70.10">
    <property type="entry name" value="Glucose Permease (Domain IIA)"/>
    <property type="match status" value="1"/>
</dbReference>
<dbReference type="PROSITE" id="PS51782">
    <property type="entry name" value="LYSM"/>
    <property type="match status" value="1"/>
</dbReference>
<dbReference type="CDD" id="cd12797">
    <property type="entry name" value="M23_peptidase"/>
    <property type="match status" value="1"/>
</dbReference>
<evidence type="ECO:0000313" key="10">
    <source>
        <dbReference type="Proteomes" id="UP001320768"/>
    </source>
</evidence>
<protein>
    <submittedName>
        <fullName evidence="9">M23 family metallopeptidase</fullName>
    </submittedName>
</protein>
<dbReference type="Pfam" id="PF01551">
    <property type="entry name" value="Peptidase_M23"/>
    <property type="match status" value="1"/>
</dbReference>
<comment type="caution">
    <text evidence="9">The sequence shown here is derived from an EMBL/GenBank/DDBJ whole genome shotgun (WGS) entry which is preliminary data.</text>
</comment>
<sequence length="340" mass="37906">MLKQNLTNSLLLLTLMAWTQASVIHVTVQPGDTFNTILRKNGIASQSIDQINAQAKQLPLLSRLNPYDTIELTTHGPSQQLTSAIIYNKNQPYILSDNNHHYQIHPLAQDDTVSIVNSPTNETTQQPDKIRIQRLTAVLFPEQGGSITAAIKSGQIISLKLTSQTQTQYAFLAPNPSGITEYYDNHNQFIGHGFSRTPTQYKRISSPFNPKRIHPISKKTLPHKGVDLAAPINTPVWAAAQGTVIHKSSDTGYGNLLIIAHDNNIKTYYAHLNKFHKNLQVGHKVQAYETIGYVGSTGHSTGPHLHFELRINDTPLDPLTTEIPTPNQQTANHLEKNYYF</sequence>
<dbReference type="Gene3D" id="3.10.450.350">
    <property type="match status" value="2"/>
</dbReference>
<keyword evidence="10" id="KW-1185">Reference proteome</keyword>
<evidence type="ECO:0000256" key="5">
    <source>
        <dbReference type="ARBA" id="ARBA00022833"/>
    </source>
</evidence>
<dbReference type="PANTHER" id="PTHR21666:SF288">
    <property type="entry name" value="CELL DIVISION PROTEIN YTFB"/>
    <property type="match status" value="1"/>
</dbReference>
<name>A0ABT1L5C5_9GAMM</name>
<evidence type="ECO:0000259" key="8">
    <source>
        <dbReference type="PROSITE" id="PS51782"/>
    </source>
</evidence>
<dbReference type="InterPro" id="IPR050570">
    <property type="entry name" value="Cell_wall_metabolism_enzyme"/>
</dbReference>
<evidence type="ECO:0000256" key="3">
    <source>
        <dbReference type="ARBA" id="ARBA00022723"/>
    </source>
</evidence>
<keyword evidence="4" id="KW-0378">Hydrolase</keyword>
<dbReference type="InterPro" id="IPR018392">
    <property type="entry name" value="LysM"/>
</dbReference>
<keyword evidence="2" id="KW-0645">Protease</keyword>
<dbReference type="InterPro" id="IPR011055">
    <property type="entry name" value="Dup_hybrid_motif"/>
</dbReference>
<comment type="cofactor">
    <cofactor evidence="1">
        <name>Zn(2+)</name>
        <dbReference type="ChEBI" id="CHEBI:29105"/>
    </cofactor>
</comment>
<proteinExistence type="predicted"/>
<gene>
    <name evidence="9" type="ORF">MKS91_03205</name>
</gene>
<evidence type="ECO:0000256" key="6">
    <source>
        <dbReference type="ARBA" id="ARBA00023049"/>
    </source>
</evidence>
<evidence type="ECO:0000256" key="4">
    <source>
        <dbReference type="ARBA" id="ARBA00022801"/>
    </source>
</evidence>
<keyword evidence="6" id="KW-0482">Metalloprotease</keyword>